<dbReference type="GeneID" id="89934596"/>
<dbReference type="InterPro" id="IPR001969">
    <property type="entry name" value="Aspartic_peptidase_AS"/>
</dbReference>
<evidence type="ECO:0000259" key="10">
    <source>
        <dbReference type="PROSITE" id="PS51767"/>
    </source>
</evidence>
<dbReference type="PANTHER" id="PTHR47966:SF65">
    <property type="entry name" value="ASPARTIC-TYPE ENDOPEPTIDASE"/>
    <property type="match status" value="1"/>
</dbReference>
<protein>
    <submittedName>
        <fullName evidence="11">Acid protease</fullName>
    </submittedName>
</protein>
<evidence type="ECO:0000256" key="5">
    <source>
        <dbReference type="ARBA" id="ARBA00022801"/>
    </source>
</evidence>
<proteinExistence type="inferred from homology"/>
<dbReference type="Gene3D" id="2.40.70.10">
    <property type="entry name" value="Acid Proteases"/>
    <property type="match status" value="2"/>
</dbReference>
<feature type="active site" evidence="6">
    <location>
        <position position="26"/>
    </location>
</feature>
<dbReference type="Pfam" id="PF00026">
    <property type="entry name" value="Asp"/>
    <property type="match status" value="1"/>
</dbReference>
<dbReference type="InterPro" id="IPR021109">
    <property type="entry name" value="Peptidase_aspartic_dom_sf"/>
</dbReference>
<name>A0AAN6TEZ7_9PEZI</name>
<evidence type="ECO:0000256" key="7">
    <source>
        <dbReference type="PIRSR" id="PIRSR601461-2"/>
    </source>
</evidence>
<accession>A0AAN6TEZ7</accession>
<evidence type="ECO:0000313" key="11">
    <source>
        <dbReference type="EMBL" id="KAK4113231.1"/>
    </source>
</evidence>
<dbReference type="GO" id="GO:0006508">
    <property type="term" value="P:proteolysis"/>
    <property type="evidence" value="ECO:0007669"/>
    <property type="project" value="UniProtKB-KW"/>
</dbReference>
<keyword evidence="2 8" id="KW-0645">Protease</keyword>
<dbReference type="AlphaFoldDB" id="A0AAN6TEZ7"/>
<dbReference type="CDD" id="cd05474">
    <property type="entry name" value="SAP_like"/>
    <property type="match status" value="1"/>
</dbReference>
<feature type="non-terminal residue" evidence="11">
    <location>
        <position position="1"/>
    </location>
</feature>
<dbReference type="GO" id="GO:0004190">
    <property type="term" value="F:aspartic-type endopeptidase activity"/>
    <property type="evidence" value="ECO:0007669"/>
    <property type="project" value="UniProtKB-KW"/>
</dbReference>
<keyword evidence="12" id="KW-1185">Reference proteome</keyword>
<dbReference type="Proteomes" id="UP001302812">
    <property type="component" value="Unassembled WGS sequence"/>
</dbReference>
<comment type="caution">
    <text evidence="11">The sequence shown here is derived from an EMBL/GenBank/DDBJ whole genome shotgun (WGS) entry which is preliminary data.</text>
</comment>
<dbReference type="SUPFAM" id="SSF50630">
    <property type="entry name" value="Acid proteases"/>
    <property type="match status" value="1"/>
</dbReference>
<dbReference type="PRINTS" id="PR00792">
    <property type="entry name" value="PEPSIN"/>
</dbReference>
<dbReference type="InterPro" id="IPR001461">
    <property type="entry name" value="Aspartic_peptidase_A1"/>
</dbReference>
<reference evidence="11" key="2">
    <citation type="submission" date="2023-05" db="EMBL/GenBank/DDBJ databases">
        <authorList>
            <consortium name="Lawrence Berkeley National Laboratory"/>
            <person name="Steindorff A."/>
            <person name="Hensen N."/>
            <person name="Bonometti L."/>
            <person name="Westerberg I."/>
            <person name="Brannstrom I.O."/>
            <person name="Guillou S."/>
            <person name="Cros-Aarteil S."/>
            <person name="Calhoun S."/>
            <person name="Haridas S."/>
            <person name="Kuo A."/>
            <person name="Mondo S."/>
            <person name="Pangilinan J."/>
            <person name="Riley R."/>
            <person name="Labutti K."/>
            <person name="Andreopoulos B."/>
            <person name="Lipzen A."/>
            <person name="Chen C."/>
            <person name="Yanf M."/>
            <person name="Daum C."/>
            <person name="Ng V."/>
            <person name="Clum A."/>
            <person name="Ohm R."/>
            <person name="Martin F."/>
            <person name="Silar P."/>
            <person name="Natvig D."/>
            <person name="Lalanne C."/>
            <person name="Gautier V."/>
            <person name="Ament-Velasquez S.L."/>
            <person name="Kruys A."/>
            <person name="Hutchinson M.I."/>
            <person name="Powell A.J."/>
            <person name="Barry K."/>
            <person name="Miller A.N."/>
            <person name="Grigoriev I.V."/>
            <person name="Debuchy R."/>
            <person name="Gladieux P."/>
            <person name="Thoren M.H."/>
            <person name="Johannesson H."/>
        </authorList>
    </citation>
    <scope>NUCLEOTIDE SEQUENCE</scope>
    <source>
        <strain evidence="11">CBS 508.74</strain>
    </source>
</reference>
<evidence type="ECO:0000256" key="1">
    <source>
        <dbReference type="ARBA" id="ARBA00007447"/>
    </source>
</evidence>
<evidence type="ECO:0000256" key="2">
    <source>
        <dbReference type="ARBA" id="ARBA00022670"/>
    </source>
</evidence>
<keyword evidence="4 8" id="KW-0064">Aspartyl protease</keyword>
<evidence type="ECO:0000256" key="4">
    <source>
        <dbReference type="ARBA" id="ARBA00022750"/>
    </source>
</evidence>
<evidence type="ECO:0000313" key="12">
    <source>
        <dbReference type="Proteomes" id="UP001302812"/>
    </source>
</evidence>
<sequence>LSNNRTAYYTKIQVGTPPQTVTLHVDTGSADLWYYIPPIFSERLQQRWGYCVDTFDPDESSTYETVDRGGFDITYLDQTGASGDYFTDNISLGNSINVTNVQMGLAEKSTNNVGLIGIGYNASVAAASPYPNIIDLLYEQGLIPTKAYSLYLNDFHANSGELLFGGIDTEKFIGELKTIPVIPNNSTGEPIYDHFTVAVTGVTVGFNSTTTDLLDEPIAAILDSGTSFTYVPPSMANPIFSLLNVVDDTDNSGEILVDCALRSRTDLFLTYQFNGPSGPVVNVSAAELIVDDLQPYIASGGLELPRGLPFPDERVCRMGIYPTSDHDYLLGDTFLRSAYVVYDLSNNVIGMAQSNVNATKSNVVEIAAGGTVPLTTGVATPAAQETSGSQTTGGGGTSGGTGTGA</sequence>
<keyword evidence="3" id="KW-0732">Signal</keyword>
<evidence type="ECO:0000256" key="9">
    <source>
        <dbReference type="SAM" id="MobiDB-lite"/>
    </source>
</evidence>
<dbReference type="PROSITE" id="PS51767">
    <property type="entry name" value="PEPTIDASE_A1"/>
    <property type="match status" value="1"/>
</dbReference>
<feature type="region of interest" description="Disordered" evidence="9">
    <location>
        <begin position="380"/>
        <end position="405"/>
    </location>
</feature>
<feature type="active site" evidence="6">
    <location>
        <position position="223"/>
    </location>
</feature>
<reference evidence="11" key="1">
    <citation type="journal article" date="2023" name="Mol. Phylogenet. Evol.">
        <title>Genome-scale phylogeny and comparative genomics of the fungal order Sordariales.</title>
        <authorList>
            <person name="Hensen N."/>
            <person name="Bonometti L."/>
            <person name="Westerberg I."/>
            <person name="Brannstrom I.O."/>
            <person name="Guillou S."/>
            <person name="Cros-Aarteil S."/>
            <person name="Calhoun S."/>
            <person name="Haridas S."/>
            <person name="Kuo A."/>
            <person name="Mondo S."/>
            <person name="Pangilinan J."/>
            <person name="Riley R."/>
            <person name="LaButti K."/>
            <person name="Andreopoulos B."/>
            <person name="Lipzen A."/>
            <person name="Chen C."/>
            <person name="Yan M."/>
            <person name="Daum C."/>
            <person name="Ng V."/>
            <person name="Clum A."/>
            <person name="Steindorff A."/>
            <person name="Ohm R.A."/>
            <person name="Martin F."/>
            <person name="Silar P."/>
            <person name="Natvig D.O."/>
            <person name="Lalanne C."/>
            <person name="Gautier V."/>
            <person name="Ament-Velasquez S.L."/>
            <person name="Kruys A."/>
            <person name="Hutchinson M.I."/>
            <person name="Powell A.J."/>
            <person name="Barry K."/>
            <person name="Miller A.N."/>
            <person name="Grigoriev I.V."/>
            <person name="Debuchy R."/>
            <person name="Gladieux P."/>
            <person name="Hiltunen Thoren M."/>
            <person name="Johannesson H."/>
        </authorList>
    </citation>
    <scope>NUCLEOTIDE SEQUENCE</scope>
    <source>
        <strain evidence="11">CBS 508.74</strain>
    </source>
</reference>
<evidence type="ECO:0000256" key="3">
    <source>
        <dbReference type="ARBA" id="ARBA00022729"/>
    </source>
</evidence>
<feature type="domain" description="Peptidase A1" evidence="10">
    <location>
        <begin position="8"/>
        <end position="352"/>
    </location>
</feature>
<evidence type="ECO:0000256" key="8">
    <source>
        <dbReference type="RuleBase" id="RU000454"/>
    </source>
</evidence>
<dbReference type="InterPro" id="IPR033876">
    <property type="entry name" value="SAP-like"/>
</dbReference>
<feature type="non-terminal residue" evidence="11">
    <location>
        <position position="405"/>
    </location>
</feature>
<evidence type="ECO:0000256" key="6">
    <source>
        <dbReference type="PIRSR" id="PIRSR601461-1"/>
    </source>
</evidence>
<dbReference type="RefSeq" id="XP_064670801.1">
    <property type="nucleotide sequence ID" value="XM_064810471.1"/>
</dbReference>
<keyword evidence="5 8" id="KW-0378">Hydrolase</keyword>
<gene>
    <name evidence="11" type="ORF">N656DRAFT_674724</name>
</gene>
<feature type="compositionally biased region" description="Gly residues" evidence="9">
    <location>
        <begin position="391"/>
        <end position="405"/>
    </location>
</feature>
<dbReference type="InterPro" id="IPR033121">
    <property type="entry name" value="PEPTIDASE_A1"/>
</dbReference>
<comment type="similarity">
    <text evidence="1 8">Belongs to the peptidase A1 family.</text>
</comment>
<dbReference type="EMBL" id="MU853340">
    <property type="protein sequence ID" value="KAK4113231.1"/>
    <property type="molecule type" value="Genomic_DNA"/>
</dbReference>
<feature type="disulfide bond" evidence="7">
    <location>
        <begin position="259"/>
        <end position="316"/>
    </location>
</feature>
<keyword evidence="7" id="KW-1015">Disulfide bond</keyword>
<dbReference type="PROSITE" id="PS00141">
    <property type="entry name" value="ASP_PROTEASE"/>
    <property type="match status" value="1"/>
</dbReference>
<dbReference type="PANTHER" id="PTHR47966">
    <property type="entry name" value="BETA-SITE APP-CLEAVING ENZYME, ISOFORM A-RELATED"/>
    <property type="match status" value="1"/>
</dbReference>
<organism evidence="11 12">
    <name type="scientific">Canariomyces notabilis</name>
    <dbReference type="NCBI Taxonomy" id="2074819"/>
    <lineage>
        <taxon>Eukaryota</taxon>
        <taxon>Fungi</taxon>
        <taxon>Dikarya</taxon>
        <taxon>Ascomycota</taxon>
        <taxon>Pezizomycotina</taxon>
        <taxon>Sordariomycetes</taxon>
        <taxon>Sordariomycetidae</taxon>
        <taxon>Sordariales</taxon>
        <taxon>Chaetomiaceae</taxon>
        <taxon>Canariomyces</taxon>
    </lineage>
</organism>